<evidence type="ECO:0000313" key="13">
    <source>
        <dbReference type="Proteomes" id="UP000053477"/>
    </source>
</evidence>
<dbReference type="InterPro" id="IPR006289">
    <property type="entry name" value="TFSII"/>
</dbReference>
<evidence type="ECO:0000256" key="1">
    <source>
        <dbReference type="ARBA" id="ARBA00004123"/>
    </source>
</evidence>
<dbReference type="FunFam" id="1.10.472.30:FF:000003">
    <property type="entry name" value="Transcription elongation factor S-II"/>
    <property type="match status" value="1"/>
</dbReference>
<dbReference type="InterPro" id="IPR003617">
    <property type="entry name" value="TFIIS/CRSP70_N_sub"/>
</dbReference>
<name>A0A0H2R8L6_9AGAM</name>
<dbReference type="Pfam" id="PF01096">
    <property type="entry name" value="Zn_ribbon_TFIIS"/>
    <property type="match status" value="1"/>
</dbReference>
<feature type="domain" description="TFIIS N-terminal" evidence="10">
    <location>
        <begin position="1"/>
        <end position="79"/>
    </location>
</feature>
<dbReference type="OrthoDB" id="44867at2759"/>
<keyword evidence="8" id="KW-0804">Transcription</keyword>
<evidence type="ECO:0000256" key="2">
    <source>
        <dbReference type="ARBA" id="ARBA00022723"/>
    </source>
</evidence>
<keyword evidence="8" id="KW-0238">DNA-binding</keyword>
<dbReference type="PROSITE" id="PS51321">
    <property type="entry name" value="TFIIS_CENTRAL"/>
    <property type="match status" value="1"/>
</dbReference>
<dbReference type="InterPro" id="IPR036575">
    <property type="entry name" value="TFIIS_cen_dom_sf"/>
</dbReference>
<dbReference type="CDD" id="cd13749">
    <property type="entry name" value="Zn-ribbon_TFIIS"/>
    <property type="match status" value="1"/>
</dbReference>
<dbReference type="InterPro" id="IPR035100">
    <property type="entry name" value="TF_IIS-typ"/>
</dbReference>
<evidence type="ECO:0000259" key="11">
    <source>
        <dbReference type="PROSITE" id="PS51321"/>
    </source>
</evidence>
<proteinExistence type="inferred from homology"/>
<dbReference type="EMBL" id="KQ086104">
    <property type="protein sequence ID" value="KLO08154.1"/>
    <property type="molecule type" value="Genomic_DNA"/>
</dbReference>
<evidence type="ECO:0000313" key="12">
    <source>
        <dbReference type="EMBL" id="KLO08154.1"/>
    </source>
</evidence>
<evidence type="ECO:0000259" key="10">
    <source>
        <dbReference type="PROSITE" id="PS51319"/>
    </source>
</evidence>
<evidence type="ECO:0000256" key="7">
    <source>
        <dbReference type="PROSITE-ProRule" id="PRU00649"/>
    </source>
</evidence>
<comment type="function">
    <text evidence="8">Necessary for efficient RNA polymerase II transcription elongation past template-encoded arresting sites.</text>
</comment>
<reference evidence="12 13" key="1">
    <citation type="submission" date="2015-04" db="EMBL/GenBank/DDBJ databases">
        <title>Complete genome sequence of Schizopora paradoxa KUC8140, a cosmopolitan wood degrader in East Asia.</title>
        <authorList>
            <consortium name="DOE Joint Genome Institute"/>
            <person name="Min B."/>
            <person name="Park H."/>
            <person name="Jang Y."/>
            <person name="Kim J.-J."/>
            <person name="Kim K.H."/>
            <person name="Pangilinan J."/>
            <person name="Lipzen A."/>
            <person name="Riley R."/>
            <person name="Grigoriev I.V."/>
            <person name="Spatafora J.W."/>
            <person name="Choi I.-G."/>
        </authorList>
    </citation>
    <scope>NUCLEOTIDE SEQUENCE [LARGE SCALE GENOMIC DNA]</scope>
    <source>
        <strain evidence="12 13">KUC8140</strain>
    </source>
</reference>
<dbReference type="GO" id="GO:0000977">
    <property type="term" value="F:RNA polymerase II transcription regulatory region sequence-specific DNA binding"/>
    <property type="evidence" value="ECO:0007669"/>
    <property type="project" value="TreeGrafter"/>
</dbReference>
<dbReference type="InterPro" id="IPR035441">
    <property type="entry name" value="TFIIS/LEDGF_dom_sf"/>
</dbReference>
<dbReference type="GO" id="GO:0001139">
    <property type="term" value="F:RNA polymerase II complex recruiting activity"/>
    <property type="evidence" value="ECO:0007669"/>
    <property type="project" value="TreeGrafter"/>
</dbReference>
<dbReference type="InterPro" id="IPR003618">
    <property type="entry name" value="TFIIS_cen_dom"/>
</dbReference>
<dbReference type="Pfam" id="PF08711">
    <property type="entry name" value="Med26"/>
    <property type="match status" value="1"/>
</dbReference>
<comment type="subcellular location">
    <subcellularLocation>
        <location evidence="1 7 8">Nucleus</location>
    </subcellularLocation>
</comment>
<keyword evidence="3 6" id="KW-0863">Zinc-finger</keyword>
<protein>
    <recommendedName>
        <fullName evidence="8">Transcription elongation factor</fullName>
    </recommendedName>
</protein>
<dbReference type="InterPro" id="IPR001222">
    <property type="entry name" value="Znf_TFIIS"/>
</dbReference>
<dbReference type="GO" id="GO:0005634">
    <property type="term" value="C:nucleus"/>
    <property type="evidence" value="ECO:0007669"/>
    <property type="project" value="UniProtKB-SubCell"/>
</dbReference>
<sequence length="306" mass="33529">MSDVAELKKLGKELQSAPSAKEILDILRVLKEKFKVTESLLRESKVGLAVGKLRANPSKEVSDLAKELVKKWKNEVDRAKAANGGGTAKASTPTATTKVALRRASVAESIGTPPPKTPTTPTLGSQDVARSAKLDGVKVNATGDKTRDKCIELIYDSLSIGSTAPNDQILRKAQAIEQQVITDFDNVMGKEYKDKMRSLFLNLKDKGNPGLRQGVVDGDIPVPKLCKMSPQDMASEERKAENKAIQAQNLHNSLGAADQQAETEAFQCSRCKNWKTRYYQAQTRSADEPMTTFVTCTVCNNRWKFS</sequence>
<dbReference type="GO" id="GO:0008270">
    <property type="term" value="F:zinc ion binding"/>
    <property type="evidence" value="ECO:0007669"/>
    <property type="project" value="UniProtKB-UniRule"/>
</dbReference>
<dbReference type="Proteomes" id="UP000053477">
    <property type="component" value="Unassembled WGS sequence"/>
</dbReference>
<keyword evidence="5 7" id="KW-0539">Nucleus</keyword>
<dbReference type="Gene3D" id="1.10.472.30">
    <property type="entry name" value="Transcription elongation factor S-II, central domain"/>
    <property type="match status" value="1"/>
</dbReference>
<gene>
    <name evidence="12" type="ORF">SCHPADRAFT_619506</name>
</gene>
<accession>A0A0H2R8L6</accession>
<dbReference type="SUPFAM" id="SSF57783">
    <property type="entry name" value="Zinc beta-ribbon"/>
    <property type="match status" value="1"/>
</dbReference>
<dbReference type="PANTHER" id="PTHR11477">
    <property type="entry name" value="TRANSCRIPTION FACTOR S-II ZINC FINGER DOMAIN-CONTAINING PROTEIN"/>
    <property type="match status" value="1"/>
</dbReference>
<keyword evidence="8" id="KW-0805">Transcription regulation</keyword>
<dbReference type="PANTHER" id="PTHR11477:SF0">
    <property type="entry name" value="IP08861P-RELATED"/>
    <property type="match status" value="1"/>
</dbReference>
<dbReference type="PROSITE" id="PS51133">
    <property type="entry name" value="ZF_TFIIS_2"/>
    <property type="match status" value="1"/>
</dbReference>
<dbReference type="GO" id="GO:0031440">
    <property type="term" value="P:regulation of mRNA 3'-end processing"/>
    <property type="evidence" value="ECO:0007669"/>
    <property type="project" value="TreeGrafter"/>
</dbReference>
<keyword evidence="2 8" id="KW-0479">Metal-binding</keyword>
<keyword evidence="12" id="KW-0648">Protein biosynthesis</keyword>
<evidence type="ECO:0000256" key="6">
    <source>
        <dbReference type="PROSITE-ProRule" id="PRU00472"/>
    </source>
</evidence>
<dbReference type="NCBIfam" id="TIGR01385">
    <property type="entry name" value="TFSII"/>
    <property type="match status" value="1"/>
</dbReference>
<feature type="domain" description="TFIIS central" evidence="11">
    <location>
        <begin position="146"/>
        <end position="261"/>
    </location>
</feature>
<evidence type="ECO:0000256" key="4">
    <source>
        <dbReference type="ARBA" id="ARBA00022833"/>
    </source>
</evidence>
<organism evidence="12 13">
    <name type="scientific">Schizopora paradoxa</name>
    <dbReference type="NCBI Taxonomy" id="27342"/>
    <lineage>
        <taxon>Eukaryota</taxon>
        <taxon>Fungi</taxon>
        <taxon>Dikarya</taxon>
        <taxon>Basidiomycota</taxon>
        <taxon>Agaricomycotina</taxon>
        <taxon>Agaricomycetes</taxon>
        <taxon>Hymenochaetales</taxon>
        <taxon>Schizoporaceae</taxon>
        <taxon>Schizopora</taxon>
    </lineage>
</organism>
<dbReference type="InterPro" id="IPR017923">
    <property type="entry name" value="TFIIS_N"/>
</dbReference>
<dbReference type="SUPFAM" id="SSF46942">
    <property type="entry name" value="Elongation factor TFIIS domain 2"/>
    <property type="match status" value="1"/>
</dbReference>
<evidence type="ECO:0000256" key="3">
    <source>
        <dbReference type="ARBA" id="ARBA00022771"/>
    </source>
</evidence>
<dbReference type="GO" id="GO:0006368">
    <property type="term" value="P:transcription elongation by RNA polymerase II"/>
    <property type="evidence" value="ECO:0007669"/>
    <property type="project" value="InterPro"/>
</dbReference>
<keyword evidence="12" id="KW-0251">Elongation factor</keyword>
<evidence type="ECO:0000256" key="5">
    <source>
        <dbReference type="ARBA" id="ARBA00023242"/>
    </source>
</evidence>
<keyword evidence="4 8" id="KW-0862">Zinc</keyword>
<dbReference type="GO" id="GO:0006362">
    <property type="term" value="P:transcription elongation by RNA polymerase I"/>
    <property type="evidence" value="ECO:0007669"/>
    <property type="project" value="TreeGrafter"/>
</dbReference>
<dbReference type="AlphaFoldDB" id="A0A0H2R8L6"/>
<dbReference type="SMART" id="SM00510">
    <property type="entry name" value="TFS2M"/>
    <property type="match status" value="1"/>
</dbReference>
<dbReference type="CDD" id="cd00183">
    <property type="entry name" value="TFIIS_I"/>
    <property type="match status" value="1"/>
</dbReference>
<dbReference type="Gene3D" id="1.20.930.10">
    <property type="entry name" value="Conserved domain common to transcription factors TFIIS, elongin A, CRSP70"/>
    <property type="match status" value="1"/>
</dbReference>
<dbReference type="Pfam" id="PF07500">
    <property type="entry name" value="TFIIS_M"/>
    <property type="match status" value="1"/>
</dbReference>
<dbReference type="SMART" id="SM00509">
    <property type="entry name" value="TFS2N"/>
    <property type="match status" value="1"/>
</dbReference>
<dbReference type="PROSITE" id="PS00466">
    <property type="entry name" value="ZF_TFIIS_1"/>
    <property type="match status" value="1"/>
</dbReference>
<feature type="domain" description="TFIIS-type" evidence="9">
    <location>
        <begin position="264"/>
        <end position="304"/>
    </location>
</feature>
<dbReference type="SMART" id="SM00440">
    <property type="entry name" value="ZnF_C2C2"/>
    <property type="match status" value="1"/>
</dbReference>
<dbReference type="FunCoup" id="A0A0H2R8L6">
    <property type="interactions" value="693"/>
</dbReference>
<dbReference type="SUPFAM" id="SSF47676">
    <property type="entry name" value="Conserved domain common to transcription factors TFIIS, elongin A, CRSP70"/>
    <property type="match status" value="1"/>
</dbReference>
<evidence type="ECO:0000256" key="8">
    <source>
        <dbReference type="RuleBase" id="RU368078"/>
    </source>
</evidence>
<dbReference type="PIRSF" id="PIRSF006704">
    <property type="entry name" value="TF_IIS"/>
    <property type="match status" value="1"/>
</dbReference>
<dbReference type="GO" id="GO:0003746">
    <property type="term" value="F:translation elongation factor activity"/>
    <property type="evidence" value="ECO:0007669"/>
    <property type="project" value="UniProtKB-KW"/>
</dbReference>
<dbReference type="GO" id="GO:0031564">
    <property type="term" value="P:transcription antitermination"/>
    <property type="evidence" value="ECO:0007669"/>
    <property type="project" value="TreeGrafter"/>
</dbReference>
<comment type="similarity">
    <text evidence="8">Belongs to the TFS-II family.</text>
</comment>
<keyword evidence="13" id="KW-1185">Reference proteome</keyword>
<dbReference type="Gene3D" id="2.20.25.10">
    <property type="match status" value="1"/>
</dbReference>
<dbReference type="InParanoid" id="A0A0H2R8L6"/>
<dbReference type="STRING" id="27342.A0A0H2R8L6"/>
<dbReference type="PROSITE" id="PS51319">
    <property type="entry name" value="TFIIS_N"/>
    <property type="match status" value="1"/>
</dbReference>
<evidence type="ECO:0000259" key="9">
    <source>
        <dbReference type="PROSITE" id="PS51133"/>
    </source>
</evidence>